<dbReference type="InterPro" id="IPR053178">
    <property type="entry name" value="Osmoadaptation_assoc"/>
</dbReference>
<evidence type="ECO:0000313" key="1">
    <source>
        <dbReference type="EMBL" id="KAF7184954.1"/>
    </source>
</evidence>
<accession>A0A8H6R5W2</accession>
<keyword evidence="2" id="KW-1185">Reference proteome</keyword>
<dbReference type="AlphaFoldDB" id="A0A8H6R5W2"/>
<proteinExistence type="predicted"/>
<organism evidence="1 2">
    <name type="scientific">Pseudocercospora fuligena</name>
    <dbReference type="NCBI Taxonomy" id="685502"/>
    <lineage>
        <taxon>Eukaryota</taxon>
        <taxon>Fungi</taxon>
        <taxon>Dikarya</taxon>
        <taxon>Ascomycota</taxon>
        <taxon>Pezizomycotina</taxon>
        <taxon>Dothideomycetes</taxon>
        <taxon>Dothideomycetidae</taxon>
        <taxon>Mycosphaerellales</taxon>
        <taxon>Mycosphaerellaceae</taxon>
        <taxon>Pseudocercospora</taxon>
    </lineage>
</organism>
<evidence type="ECO:0000313" key="2">
    <source>
        <dbReference type="Proteomes" id="UP000660729"/>
    </source>
</evidence>
<gene>
    <name evidence="1" type="ORF">HII31_13577</name>
</gene>
<protein>
    <submittedName>
        <fullName evidence="1">Uncharacterized protein</fullName>
    </submittedName>
</protein>
<dbReference type="PANTHER" id="PTHR38111:SF11">
    <property type="entry name" value="TRANSCRIPTION FACTOR DOMAIN-CONTAINING PROTEIN-RELATED"/>
    <property type="match status" value="1"/>
</dbReference>
<reference evidence="1" key="1">
    <citation type="submission" date="2020-04" db="EMBL/GenBank/DDBJ databases">
        <title>Draft genome resource of the tomato pathogen Pseudocercospora fuligena.</title>
        <authorList>
            <person name="Zaccaron A."/>
        </authorList>
    </citation>
    <scope>NUCLEOTIDE SEQUENCE</scope>
    <source>
        <strain evidence="1">PF001</strain>
    </source>
</reference>
<dbReference type="PANTHER" id="PTHR38111">
    <property type="entry name" value="ZN(2)-C6 FUNGAL-TYPE DOMAIN-CONTAINING PROTEIN-RELATED"/>
    <property type="match status" value="1"/>
</dbReference>
<dbReference type="Proteomes" id="UP000660729">
    <property type="component" value="Unassembled WGS sequence"/>
</dbReference>
<dbReference type="EMBL" id="JABCIY010000344">
    <property type="protein sequence ID" value="KAF7184954.1"/>
    <property type="molecule type" value="Genomic_DNA"/>
</dbReference>
<name>A0A8H6R5W2_9PEZI</name>
<comment type="caution">
    <text evidence="1">The sequence shown here is derived from an EMBL/GenBank/DDBJ whole genome shotgun (WGS) entry which is preliminary data.</text>
</comment>
<dbReference type="OrthoDB" id="4491390at2759"/>
<sequence>MLSEEVTQEDWMGHVRGFTSIVLAHGPDAYKEGIAHDLLLSCRPSIIVGALNQKKRCFLGEDAWLSTPWTHMSKTEYERLIDCMALLPNLFSDWYQADALPLPEQRIPQWKALVRQTWDLHARLSSWYDNFSSRLADLTVIPTTIDSNFSDACGRGSFPGSFRFQTIRSANLYMIYCAVHLIVYNLLNHAYNTIEGIDAKCISIAPCNPAALRCYDCLTKARLSVDPGYYSCDCGWIQEQPKSDVSDLPPLLPHHSPDAMARRVCMSLQYCLTRSKVVGSYITLWGLKMAIGHFTTNLPKTKNELAWCLEVLNLLEQSGLSFCKNMLNTYGGRPYGGFAG</sequence>